<proteinExistence type="predicted"/>
<keyword evidence="3" id="KW-1185">Reference proteome</keyword>
<reference evidence="2" key="1">
    <citation type="submission" date="2021-07" db="EMBL/GenBank/DDBJ databases">
        <authorList>
            <person name="Durling M."/>
        </authorList>
    </citation>
    <scope>NUCLEOTIDE SEQUENCE</scope>
</reference>
<protein>
    <submittedName>
        <fullName evidence="2">Uncharacterized protein</fullName>
    </submittedName>
</protein>
<gene>
    <name evidence="2" type="ORF">HYFRA_00004217</name>
</gene>
<evidence type="ECO:0000256" key="1">
    <source>
        <dbReference type="SAM" id="Coils"/>
    </source>
</evidence>
<evidence type="ECO:0000313" key="3">
    <source>
        <dbReference type="Proteomes" id="UP000696280"/>
    </source>
</evidence>
<organism evidence="2 3">
    <name type="scientific">Hymenoscyphus fraxineus</name>
    <dbReference type="NCBI Taxonomy" id="746836"/>
    <lineage>
        <taxon>Eukaryota</taxon>
        <taxon>Fungi</taxon>
        <taxon>Dikarya</taxon>
        <taxon>Ascomycota</taxon>
        <taxon>Pezizomycotina</taxon>
        <taxon>Leotiomycetes</taxon>
        <taxon>Helotiales</taxon>
        <taxon>Helotiaceae</taxon>
        <taxon>Hymenoscyphus</taxon>
    </lineage>
</organism>
<dbReference type="Proteomes" id="UP000696280">
    <property type="component" value="Unassembled WGS sequence"/>
</dbReference>
<keyword evidence="1" id="KW-0175">Coiled coil</keyword>
<dbReference type="AlphaFoldDB" id="A0A9N9KLF8"/>
<comment type="caution">
    <text evidence="2">The sequence shown here is derived from an EMBL/GenBank/DDBJ whole genome shotgun (WGS) entry which is preliminary data.</text>
</comment>
<sequence>MCITARISYNDCSCTLHRYYICHSHIRHTWHQKDNKPCPYTAVRHIVLDARACTDPYQQSFHEQYAPLGDILSAAATTQHGSQANNTRRPPGCLAIHADEYNVATKVLRRSDMRFLELGEGGYMSEECLAGKFMWASEHTCGLGRRVACTWAHLRPVDRVLNPKAMKTLEELAVEEIVARSRREVERNYFPVKDSSKSMDTIQESSEEESDMETKQEKLRAMQDEMLFIQVEVERYLRFRKYMAAAQHEKAPSAAEISGMETIYKFFEEKVGVHTALLTKKEAARAEKEYKVKAKKLQVSPENIMNEDEAEFAAEYASQNGYSYNPEIKQEDLDMDITTLSMVNQ</sequence>
<evidence type="ECO:0000313" key="2">
    <source>
        <dbReference type="EMBL" id="CAG8949889.1"/>
    </source>
</evidence>
<dbReference type="OrthoDB" id="10283473at2759"/>
<feature type="coiled-coil region" evidence="1">
    <location>
        <begin position="205"/>
        <end position="232"/>
    </location>
</feature>
<dbReference type="EMBL" id="CAJVRL010000025">
    <property type="protein sequence ID" value="CAG8949889.1"/>
    <property type="molecule type" value="Genomic_DNA"/>
</dbReference>
<name>A0A9N9KLF8_9HELO</name>
<accession>A0A9N9KLF8</accession>